<proteinExistence type="predicted"/>
<evidence type="ECO:0000259" key="4">
    <source>
        <dbReference type="Pfam" id="PF01168"/>
    </source>
</evidence>
<evidence type="ECO:0000313" key="5">
    <source>
        <dbReference type="EMBL" id="PCE23747.1"/>
    </source>
</evidence>
<dbReference type="RefSeq" id="WP_096725652.1">
    <property type="nucleotide sequence ID" value="NZ_MTZV01000006.1"/>
</dbReference>
<organism evidence="5 6">
    <name type="scientific">Paraburkholderia acidicola</name>
    <dbReference type="NCBI Taxonomy" id="1912599"/>
    <lineage>
        <taxon>Bacteria</taxon>
        <taxon>Pseudomonadati</taxon>
        <taxon>Pseudomonadota</taxon>
        <taxon>Betaproteobacteria</taxon>
        <taxon>Burkholderiales</taxon>
        <taxon>Burkholderiaceae</taxon>
        <taxon>Paraburkholderia</taxon>
    </lineage>
</organism>
<evidence type="ECO:0000256" key="3">
    <source>
        <dbReference type="ARBA" id="ARBA00023235"/>
    </source>
</evidence>
<dbReference type="AlphaFoldDB" id="A0A2A4EST7"/>
<dbReference type="EMBL" id="MTZV01000006">
    <property type="protein sequence ID" value="PCE23747.1"/>
    <property type="molecule type" value="Genomic_DNA"/>
</dbReference>
<keyword evidence="2" id="KW-0663">Pyridoxal phosphate</keyword>
<dbReference type="Proteomes" id="UP000218022">
    <property type="component" value="Unassembled WGS sequence"/>
</dbReference>
<dbReference type="GO" id="GO:0008784">
    <property type="term" value="F:alanine racemase activity"/>
    <property type="evidence" value="ECO:0007669"/>
    <property type="project" value="TreeGrafter"/>
</dbReference>
<dbReference type="SUPFAM" id="SSF51419">
    <property type="entry name" value="PLP-binding barrel"/>
    <property type="match status" value="1"/>
</dbReference>
<dbReference type="GO" id="GO:0005829">
    <property type="term" value="C:cytosol"/>
    <property type="evidence" value="ECO:0007669"/>
    <property type="project" value="TreeGrafter"/>
</dbReference>
<dbReference type="PANTHER" id="PTHR30511:SF3">
    <property type="entry name" value="LYSINE RACEMASE"/>
    <property type="match status" value="1"/>
</dbReference>
<dbReference type="InterPro" id="IPR029066">
    <property type="entry name" value="PLP-binding_barrel"/>
</dbReference>
<dbReference type="Gene3D" id="3.20.20.10">
    <property type="entry name" value="Alanine racemase"/>
    <property type="match status" value="1"/>
</dbReference>
<evidence type="ECO:0000256" key="2">
    <source>
        <dbReference type="ARBA" id="ARBA00022898"/>
    </source>
</evidence>
<keyword evidence="3" id="KW-0413">Isomerase</keyword>
<protein>
    <recommendedName>
        <fullName evidence="4">Alanine racemase N-terminal domain-containing protein</fullName>
    </recommendedName>
</protein>
<gene>
    <name evidence="5" type="ORF">BWP39_29140</name>
</gene>
<dbReference type="GO" id="GO:0030170">
    <property type="term" value="F:pyridoxal phosphate binding"/>
    <property type="evidence" value="ECO:0007669"/>
    <property type="project" value="TreeGrafter"/>
</dbReference>
<evidence type="ECO:0000313" key="6">
    <source>
        <dbReference type="Proteomes" id="UP000218022"/>
    </source>
</evidence>
<dbReference type="InterPro" id="IPR000821">
    <property type="entry name" value="Ala_racemase"/>
</dbReference>
<accession>A0A2A4EST7</accession>
<sequence>MASLSIDSAKILHNIRVVQDFCASRKMRLVGVVKSLQMIPTLVTLFQEAGIEALGISDVDIHTRLGKPLDGEPMLIKIPKPSQADTIVRNFRASLGSELVTIRALSEAAHRQRVTHELTLMIELGDLREGVLPGNALRHVREILEFSSPYLRLVGLGANLACCHGTLPSVENLAVLDEIATEAERRLGHRFDKVSVGGSVMLDWLEKHAAPPRINELRVGEAIVLGTIPGSDRRHPALLQDAFVLKGTVVEVKDKATAPLPEAGTAGRGREPLGRAVPGKRAIVDLGYINTVPRGLKCMDEHVRHVCSTSDYSVFDVTDCPRQLAPGDEIEFIPDYRAMTQSLMSPYVAREIV</sequence>
<comment type="caution">
    <text evidence="5">The sequence shown here is derived from an EMBL/GenBank/DDBJ whole genome shotgun (WGS) entry which is preliminary data.</text>
</comment>
<name>A0A2A4EST7_9BURK</name>
<evidence type="ECO:0000256" key="1">
    <source>
        <dbReference type="ARBA" id="ARBA00001933"/>
    </source>
</evidence>
<dbReference type="InterPro" id="IPR001608">
    <property type="entry name" value="Ala_racemase_N"/>
</dbReference>
<dbReference type="OrthoDB" id="504078at2"/>
<dbReference type="Pfam" id="PF01168">
    <property type="entry name" value="Ala_racemase_N"/>
    <property type="match status" value="1"/>
</dbReference>
<dbReference type="PANTHER" id="PTHR30511">
    <property type="entry name" value="ALANINE RACEMASE"/>
    <property type="match status" value="1"/>
</dbReference>
<feature type="domain" description="Alanine racemase N-terminal" evidence="4">
    <location>
        <begin position="6"/>
        <end position="224"/>
    </location>
</feature>
<comment type="cofactor">
    <cofactor evidence="1">
        <name>pyridoxal 5'-phosphate</name>
        <dbReference type="ChEBI" id="CHEBI:597326"/>
    </cofactor>
</comment>
<reference evidence="5 6" key="1">
    <citation type="submission" date="2017-01" db="EMBL/GenBank/DDBJ databases">
        <title>Whole-Genome Shotgun Sequencing of Two beta-Proteobacterial Species in Search of the Bulgecin Biosynthetic Cluster.</title>
        <authorList>
            <person name="Horsman M.E."/>
            <person name="Marous D.R."/>
            <person name="Li R."/>
            <person name="Oliver R.A."/>
            <person name="Byun B."/>
            <person name="Emrich S.J."/>
            <person name="Boggess B."/>
            <person name="Townsend C.A."/>
            <person name="Mobashery S."/>
        </authorList>
    </citation>
    <scope>NUCLEOTIDE SEQUENCE [LARGE SCALE GENOMIC DNA]</scope>
    <source>
        <strain evidence="5 6">ATCC 31363</strain>
    </source>
</reference>